<evidence type="ECO:0000256" key="1">
    <source>
        <dbReference type="SAM" id="Phobius"/>
    </source>
</evidence>
<comment type="caution">
    <text evidence="2">The sequence shown here is derived from an EMBL/GenBank/DDBJ whole genome shotgun (WGS) entry which is preliminary data.</text>
</comment>
<name>A0A1V4SEX7_RUMHU</name>
<keyword evidence="1" id="KW-0812">Transmembrane</keyword>
<dbReference type="RefSeq" id="WP_080065998.1">
    <property type="nucleotide sequence ID" value="NZ_MZGX01000028.1"/>
</dbReference>
<dbReference type="Proteomes" id="UP000191554">
    <property type="component" value="Unassembled WGS sequence"/>
</dbReference>
<keyword evidence="1" id="KW-1133">Transmembrane helix</keyword>
<keyword evidence="1" id="KW-0472">Membrane</keyword>
<evidence type="ECO:0000313" key="4">
    <source>
        <dbReference type="Proteomes" id="UP000191554"/>
    </source>
</evidence>
<feature type="transmembrane region" description="Helical" evidence="1">
    <location>
        <begin position="35"/>
        <end position="56"/>
    </location>
</feature>
<evidence type="ECO:0000313" key="2">
    <source>
        <dbReference type="EMBL" id="OPX42449.1"/>
    </source>
</evidence>
<sequence>MNTIDSLMTNLLGAAPVNYITDATGNVSVVYDTWFILKAIILVITLKTVFDLMLIIPKIVARRITKND</sequence>
<reference evidence="2 4" key="1">
    <citation type="submission" date="2017-03" db="EMBL/GenBank/DDBJ databases">
        <title>Genome sequence of Clostridium hungatei DSM 14427.</title>
        <authorList>
            <person name="Poehlein A."/>
            <person name="Daniel R."/>
        </authorList>
    </citation>
    <scope>NUCLEOTIDE SEQUENCE [LARGE SCALE GENOMIC DNA]</scope>
    <source>
        <strain evidence="2 4">DSM 14427</strain>
    </source>
</reference>
<organism evidence="2 4">
    <name type="scientific">Ruminiclostridium hungatei</name>
    <name type="common">Clostridium hungatei</name>
    <dbReference type="NCBI Taxonomy" id="48256"/>
    <lineage>
        <taxon>Bacteria</taxon>
        <taxon>Bacillati</taxon>
        <taxon>Bacillota</taxon>
        <taxon>Clostridia</taxon>
        <taxon>Eubacteriales</taxon>
        <taxon>Oscillospiraceae</taxon>
        <taxon>Ruminiclostridium</taxon>
    </lineage>
</organism>
<dbReference type="EMBL" id="MZGX01000028">
    <property type="protein sequence ID" value="OPX42449.1"/>
    <property type="molecule type" value="Genomic_DNA"/>
</dbReference>
<evidence type="ECO:0000313" key="3">
    <source>
        <dbReference type="EMBL" id="OPX42460.1"/>
    </source>
</evidence>
<gene>
    <name evidence="2" type="ORF">CLHUN_35740</name>
    <name evidence="3" type="ORF">CLHUN_35850</name>
</gene>
<protein>
    <submittedName>
        <fullName evidence="2">Uncharacterized protein</fullName>
    </submittedName>
</protein>
<dbReference type="AlphaFoldDB" id="A0A1V4SEX7"/>
<dbReference type="STRING" id="48256.CLHUN_35740"/>
<keyword evidence="4" id="KW-1185">Reference proteome</keyword>
<proteinExistence type="predicted"/>
<accession>A0A1V4SEX7</accession>
<dbReference type="EMBL" id="MZGX01000028">
    <property type="protein sequence ID" value="OPX42460.1"/>
    <property type="molecule type" value="Genomic_DNA"/>
</dbReference>